<proteinExistence type="predicted"/>
<dbReference type="Proteomes" id="UP000499080">
    <property type="component" value="Unassembled WGS sequence"/>
</dbReference>
<dbReference type="EMBL" id="BGPR01000605">
    <property type="protein sequence ID" value="GBM28211.1"/>
    <property type="molecule type" value="Genomic_DNA"/>
</dbReference>
<evidence type="ECO:0000313" key="1">
    <source>
        <dbReference type="EMBL" id="GBM28211.1"/>
    </source>
</evidence>
<comment type="caution">
    <text evidence="1">The sequence shown here is derived from an EMBL/GenBank/DDBJ whole genome shotgun (WGS) entry which is preliminary data.</text>
</comment>
<reference evidence="1 2" key="1">
    <citation type="journal article" date="2019" name="Sci. Rep.">
        <title>Orb-weaving spider Araneus ventricosus genome elucidates the spidroin gene catalogue.</title>
        <authorList>
            <person name="Kono N."/>
            <person name="Nakamura H."/>
            <person name="Ohtoshi R."/>
            <person name="Moran D.A.P."/>
            <person name="Shinohara A."/>
            <person name="Yoshida Y."/>
            <person name="Fujiwara M."/>
            <person name="Mori M."/>
            <person name="Tomita M."/>
            <person name="Arakawa K."/>
        </authorList>
    </citation>
    <scope>NUCLEOTIDE SEQUENCE [LARGE SCALE GENOMIC DNA]</scope>
</reference>
<evidence type="ECO:0000313" key="2">
    <source>
        <dbReference type="Proteomes" id="UP000499080"/>
    </source>
</evidence>
<protein>
    <submittedName>
        <fullName evidence="1">Uncharacterized protein</fullName>
    </submittedName>
</protein>
<sequence>MKTLQYNETLEEIIQKRSVRNEADRLKRARERSDQRQNSVGQRRFIHSFTTHSEPACQNWLKALNGPERKFTWLKSRSWYTLLKWRQVAKANAGNPCIWLWRLGFNDMQRSTSCFDDLEAF</sequence>
<organism evidence="1 2">
    <name type="scientific">Araneus ventricosus</name>
    <name type="common">Orbweaver spider</name>
    <name type="synonym">Epeira ventricosa</name>
    <dbReference type="NCBI Taxonomy" id="182803"/>
    <lineage>
        <taxon>Eukaryota</taxon>
        <taxon>Metazoa</taxon>
        <taxon>Ecdysozoa</taxon>
        <taxon>Arthropoda</taxon>
        <taxon>Chelicerata</taxon>
        <taxon>Arachnida</taxon>
        <taxon>Araneae</taxon>
        <taxon>Araneomorphae</taxon>
        <taxon>Entelegynae</taxon>
        <taxon>Araneoidea</taxon>
        <taxon>Araneidae</taxon>
        <taxon>Araneus</taxon>
    </lineage>
</organism>
<gene>
    <name evidence="1" type="ORF">AVEN_36153_1</name>
</gene>
<keyword evidence="2" id="KW-1185">Reference proteome</keyword>
<dbReference type="AlphaFoldDB" id="A0A4Y2EHC0"/>
<accession>A0A4Y2EHC0</accession>
<name>A0A4Y2EHC0_ARAVE</name>